<evidence type="ECO:0000313" key="1">
    <source>
        <dbReference type="EMBL" id="VAX17398.1"/>
    </source>
</evidence>
<dbReference type="EMBL" id="UOGD01000078">
    <property type="protein sequence ID" value="VAX17398.1"/>
    <property type="molecule type" value="Genomic_DNA"/>
</dbReference>
<reference evidence="1" key="1">
    <citation type="submission" date="2018-06" db="EMBL/GenBank/DDBJ databases">
        <authorList>
            <person name="Zhirakovskaya E."/>
        </authorList>
    </citation>
    <scope>NUCLEOTIDE SEQUENCE</scope>
</reference>
<name>A0A3B1C0V2_9ZZZZ</name>
<dbReference type="AlphaFoldDB" id="A0A3B1C0V2"/>
<sequence length="52" mass="5776">MKIIFIIISLLFLSVSSFPQNQNLSDGNIFDGEPFIAVDPLNPQHMVVAWTG</sequence>
<protein>
    <submittedName>
        <fullName evidence="1">Uncharacterized protein</fullName>
    </submittedName>
</protein>
<proteinExistence type="predicted"/>
<gene>
    <name evidence="1" type="ORF">MNBD_IGNAVI01-1196</name>
</gene>
<accession>A0A3B1C0V2</accession>
<organism evidence="1">
    <name type="scientific">hydrothermal vent metagenome</name>
    <dbReference type="NCBI Taxonomy" id="652676"/>
    <lineage>
        <taxon>unclassified sequences</taxon>
        <taxon>metagenomes</taxon>
        <taxon>ecological metagenomes</taxon>
    </lineage>
</organism>